<gene>
    <name evidence="1" type="ORF">AAFH49_06905</name>
</gene>
<proteinExistence type="predicted"/>
<organism evidence="1 2">
    <name type="scientific">Hymenobacter segetis</name>
    <dbReference type="NCBI Taxonomy" id="2025509"/>
    <lineage>
        <taxon>Bacteria</taxon>
        <taxon>Pseudomonadati</taxon>
        <taxon>Bacteroidota</taxon>
        <taxon>Cytophagia</taxon>
        <taxon>Cytophagales</taxon>
        <taxon>Hymenobacteraceae</taxon>
        <taxon>Hymenobacter</taxon>
    </lineage>
</organism>
<name>A0ABU9LTA0_9BACT</name>
<keyword evidence="2" id="KW-1185">Reference proteome</keyword>
<comment type="caution">
    <text evidence="1">The sequence shown here is derived from an EMBL/GenBank/DDBJ whole genome shotgun (WGS) entry which is preliminary data.</text>
</comment>
<reference evidence="1 2" key="1">
    <citation type="journal article" date="2018" name="Arch. Microbiol.">
        <title>Hymenobacter segetis sp. nov., isolated from soil.</title>
        <authorList>
            <person name="Ten L.N."/>
            <person name="Lim S.J."/>
            <person name="Kim B.O."/>
            <person name="Kang I.K."/>
            <person name="Jung H.Y."/>
        </authorList>
    </citation>
    <scope>NUCLEOTIDE SEQUENCE [LARGE SCALE GENOMIC DNA]</scope>
    <source>
        <strain evidence="1 2">S7-3-11</strain>
    </source>
</reference>
<evidence type="ECO:0000313" key="2">
    <source>
        <dbReference type="Proteomes" id="UP001479606"/>
    </source>
</evidence>
<dbReference type="Proteomes" id="UP001479606">
    <property type="component" value="Unassembled WGS sequence"/>
</dbReference>
<evidence type="ECO:0000313" key="1">
    <source>
        <dbReference type="EMBL" id="MEL5993932.1"/>
    </source>
</evidence>
<sequence length="111" mass="12236">MFQRGRPVWAGAGPVRGHSPIPPSFQVDYLRQPVNRTAHRVNCFDDEAALLSTGLSLGKIPERHTTLETPTRFQLVDGPQPGTLCAKAKCPPHAVAMKYLYTLDANLLDIE</sequence>
<dbReference type="RefSeq" id="WP_342296849.1">
    <property type="nucleotide sequence ID" value="NZ_JBCEVZ010000011.1"/>
</dbReference>
<dbReference type="EMBL" id="JBCEVZ010000011">
    <property type="protein sequence ID" value="MEL5993932.1"/>
    <property type="molecule type" value="Genomic_DNA"/>
</dbReference>
<protein>
    <submittedName>
        <fullName evidence="1">Uncharacterized protein</fullName>
    </submittedName>
</protein>
<accession>A0ABU9LTA0</accession>